<dbReference type="Pfam" id="PF07690">
    <property type="entry name" value="MFS_1"/>
    <property type="match status" value="1"/>
</dbReference>
<feature type="domain" description="Major facilitator superfamily (MFS) profile" evidence="5">
    <location>
        <begin position="1"/>
        <end position="407"/>
    </location>
</feature>
<evidence type="ECO:0000259" key="5">
    <source>
        <dbReference type="PROSITE" id="PS50850"/>
    </source>
</evidence>
<evidence type="ECO:0000313" key="7">
    <source>
        <dbReference type="Proteomes" id="UP001595593"/>
    </source>
</evidence>
<dbReference type="InterPro" id="IPR011701">
    <property type="entry name" value="MFS"/>
</dbReference>
<evidence type="ECO:0000256" key="3">
    <source>
        <dbReference type="ARBA" id="ARBA00023136"/>
    </source>
</evidence>
<dbReference type="SUPFAM" id="SSF103473">
    <property type="entry name" value="MFS general substrate transporter"/>
    <property type="match status" value="1"/>
</dbReference>
<dbReference type="PROSITE" id="PS50850">
    <property type="entry name" value="MFS"/>
    <property type="match status" value="1"/>
</dbReference>
<name>A0ABV7G6Z2_9PROT</name>
<evidence type="ECO:0000256" key="2">
    <source>
        <dbReference type="ARBA" id="ARBA00022989"/>
    </source>
</evidence>
<feature type="transmembrane region" description="Helical" evidence="4">
    <location>
        <begin position="293"/>
        <end position="312"/>
    </location>
</feature>
<dbReference type="PANTHER" id="PTHR23521:SF3">
    <property type="entry name" value="MFS TRANSPORTER"/>
    <property type="match status" value="1"/>
</dbReference>
<keyword evidence="7" id="KW-1185">Reference proteome</keyword>
<dbReference type="EMBL" id="JBHRTN010000026">
    <property type="protein sequence ID" value="MFC3127313.1"/>
    <property type="molecule type" value="Genomic_DNA"/>
</dbReference>
<feature type="transmembrane region" description="Helical" evidence="4">
    <location>
        <begin position="150"/>
        <end position="170"/>
    </location>
</feature>
<organism evidence="6 7">
    <name type="scientific">Teichococcus globiformis</name>
    <dbReference type="NCBI Taxonomy" id="2307229"/>
    <lineage>
        <taxon>Bacteria</taxon>
        <taxon>Pseudomonadati</taxon>
        <taxon>Pseudomonadota</taxon>
        <taxon>Alphaproteobacteria</taxon>
        <taxon>Acetobacterales</taxon>
        <taxon>Roseomonadaceae</taxon>
        <taxon>Roseomonas</taxon>
    </lineage>
</organism>
<evidence type="ECO:0000313" key="6">
    <source>
        <dbReference type="EMBL" id="MFC3127313.1"/>
    </source>
</evidence>
<feature type="transmembrane region" description="Helical" evidence="4">
    <location>
        <begin position="117"/>
        <end position="138"/>
    </location>
</feature>
<feature type="transmembrane region" description="Helical" evidence="4">
    <location>
        <begin position="318"/>
        <end position="338"/>
    </location>
</feature>
<comment type="caution">
    <text evidence="6">The sequence shown here is derived from an EMBL/GenBank/DDBJ whole genome shotgun (WGS) entry which is preliminary data.</text>
</comment>
<evidence type="ECO:0000256" key="1">
    <source>
        <dbReference type="ARBA" id="ARBA00022692"/>
    </source>
</evidence>
<proteinExistence type="predicted"/>
<dbReference type="InterPro" id="IPR036259">
    <property type="entry name" value="MFS_trans_sf"/>
</dbReference>
<feature type="transmembrane region" description="Helical" evidence="4">
    <location>
        <begin position="20"/>
        <end position="39"/>
    </location>
</feature>
<feature type="transmembrane region" description="Helical" evidence="4">
    <location>
        <begin position="59"/>
        <end position="79"/>
    </location>
</feature>
<feature type="transmembrane region" description="Helical" evidence="4">
    <location>
        <begin position="350"/>
        <end position="377"/>
    </location>
</feature>
<dbReference type="InterPro" id="IPR020846">
    <property type="entry name" value="MFS_dom"/>
</dbReference>
<feature type="transmembrane region" description="Helical" evidence="4">
    <location>
        <begin position="91"/>
        <end position="111"/>
    </location>
</feature>
<feature type="transmembrane region" description="Helical" evidence="4">
    <location>
        <begin position="176"/>
        <end position="195"/>
    </location>
</feature>
<evidence type="ECO:0000256" key="4">
    <source>
        <dbReference type="SAM" id="Phobius"/>
    </source>
</evidence>
<dbReference type="PANTHER" id="PTHR23521">
    <property type="entry name" value="TRANSPORTER MFS SUPERFAMILY"/>
    <property type="match status" value="1"/>
</dbReference>
<sequence>MARPAPRHGQGTGRLPGWAWPGPAAVIAIAQLFGTSLWFSANSAADGLMRSWGADAADIAWLTTAVQGGFIAGTLGLSFTGIADRYRPSRIFVISASAGAALNLGFAYGASGVGDGAVYRFLVGVSLAGIYPIGMKLVVGWDPQRTGRALALLVAMLTLGTALPHLLRAMGGAAPWQHIIAASSALAVLGAVMIGRLGDGPHATQAAPRSRRTSPLSAFRIRRFRAAACGYFGHMWELYAFWAALPFLAGATGLAARYPALGTSGIAFAVIAAGAAGCLMGGRLSPVVGSEKVALGALALSGSCALIFVLAWQSLPPVLLLLLLLVWGAAVVADSPQFSALSAGACPREVLGGALAVQNAIGFAITMLSIPAAAALLERSGPSALWLLLPGPALGLISFIAITRRSKGRENAAGPPQR</sequence>
<protein>
    <submittedName>
        <fullName evidence="6">MFS transporter</fullName>
    </submittedName>
</protein>
<feature type="transmembrane region" description="Helical" evidence="4">
    <location>
        <begin position="228"/>
        <end position="249"/>
    </location>
</feature>
<keyword evidence="2 4" id="KW-1133">Transmembrane helix</keyword>
<reference evidence="7" key="1">
    <citation type="journal article" date="2019" name="Int. J. Syst. Evol. Microbiol.">
        <title>The Global Catalogue of Microorganisms (GCM) 10K type strain sequencing project: providing services to taxonomists for standard genome sequencing and annotation.</title>
        <authorList>
            <consortium name="The Broad Institute Genomics Platform"/>
            <consortium name="The Broad Institute Genome Sequencing Center for Infectious Disease"/>
            <person name="Wu L."/>
            <person name="Ma J."/>
        </authorList>
    </citation>
    <scope>NUCLEOTIDE SEQUENCE [LARGE SCALE GENOMIC DNA]</scope>
    <source>
        <strain evidence="7">KCTC 52094</strain>
    </source>
</reference>
<keyword evidence="3 4" id="KW-0472">Membrane</keyword>
<accession>A0ABV7G6Z2</accession>
<dbReference type="Proteomes" id="UP001595593">
    <property type="component" value="Unassembled WGS sequence"/>
</dbReference>
<keyword evidence="1 4" id="KW-0812">Transmembrane</keyword>
<dbReference type="RefSeq" id="WP_379599260.1">
    <property type="nucleotide sequence ID" value="NZ_JBHRTN010000026.1"/>
</dbReference>
<feature type="transmembrane region" description="Helical" evidence="4">
    <location>
        <begin position="383"/>
        <end position="402"/>
    </location>
</feature>
<feature type="transmembrane region" description="Helical" evidence="4">
    <location>
        <begin position="261"/>
        <end position="281"/>
    </location>
</feature>
<dbReference type="Gene3D" id="1.20.1250.20">
    <property type="entry name" value="MFS general substrate transporter like domains"/>
    <property type="match status" value="2"/>
</dbReference>
<gene>
    <name evidence="6" type="ORF">ACFOD4_19805</name>
</gene>